<evidence type="ECO:0000313" key="2">
    <source>
        <dbReference type="EMBL" id="KAF2403438.1"/>
    </source>
</evidence>
<feature type="compositionally biased region" description="Basic and acidic residues" evidence="1">
    <location>
        <begin position="363"/>
        <end position="383"/>
    </location>
</feature>
<dbReference type="Proteomes" id="UP000799640">
    <property type="component" value="Unassembled WGS sequence"/>
</dbReference>
<feature type="compositionally biased region" description="Polar residues" evidence="1">
    <location>
        <begin position="143"/>
        <end position="159"/>
    </location>
</feature>
<evidence type="ECO:0000313" key="3">
    <source>
        <dbReference type="Proteomes" id="UP000799640"/>
    </source>
</evidence>
<protein>
    <submittedName>
        <fullName evidence="2">Uncharacterized protein</fullName>
    </submittedName>
</protein>
<feature type="compositionally biased region" description="Basic and acidic residues" evidence="1">
    <location>
        <begin position="591"/>
        <end position="622"/>
    </location>
</feature>
<organism evidence="2 3">
    <name type="scientific">Trichodelitschia bisporula</name>
    <dbReference type="NCBI Taxonomy" id="703511"/>
    <lineage>
        <taxon>Eukaryota</taxon>
        <taxon>Fungi</taxon>
        <taxon>Dikarya</taxon>
        <taxon>Ascomycota</taxon>
        <taxon>Pezizomycotina</taxon>
        <taxon>Dothideomycetes</taxon>
        <taxon>Dothideomycetes incertae sedis</taxon>
        <taxon>Phaeotrichales</taxon>
        <taxon>Phaeotrichaceae</taxon>
        <taxon>Trichodelitschia</taxon>
    </lineage>
</organism>
<feature type="compositionally biased region" description="Basic and acidic residues" evidence="1">
    <location>
        <begin position="43"/>
        <end position="54"/>
    </location>
</feature>
<feature type="compositionally biased region" description="Basic residues" evidence="1">
    <location>
        <begin position="556"/>
        <end position="569"/>
    </location>
</feature>
<feature type="region of interest" description="Disordered" evidence="1">
    <location>
        <begin position="1"/>
        <end position="271"/>
    </location>
</feature>
<proteinExistence type="predicted"/>
<reference evidence="2" key="1">
    <citation type="journal article" date="2020" name="Stud. Mycol.">
        <title>101 Dothideomycetes genomes: a test case for predicting lifestyles and emergence of pathogens.</title>
        <authorList>
            <person name="Haridas S."/>
            <person name="Albert R."/>
            <person name="Binder M."/>
            <person name="Bloem J."/>
            <person name="Labutti K."/>
            <person name="Salamov A."/>
            <person name="Andreopoulos B."/>
            <person name="Baker S."/>
            <person name="Barry K."/>
            <person name="Bills G."/>
            <person name="Bluhm B."/>
            <person name="Cannon C."/>
            <person name="Castanera R."/>
            <person name="Culley D."/>
            <person name="Daum C."/>
            <person name="Ezra D."/>
            <person name="Gonzalez J."/>
            <person name="Henrissat B."/>
            <person name="Kuo A."/>
            <person name="Liang C."/>
            <person name="Lipzen A."/>
            <person name="Lutzoni F."/>
            <person name="Magnuson J."/>
            <person name="Mondo S."/>
            <person name="Nolan M."/>
            <person name="Ohm R."/>
            <person name="Pangilinan J."/>
            <person name="Park H.-J."/>
            <person name="Ramirez L."/>
            <person name="Alfaro M."/>
            <person name="Sun H."/>
            <person name="Tritt A."/>
            <person name="Yoshinaga Y."/>
            <person name="Zwiers L.-H."/>
            <person name="Turgeon B."/>
            <person name="Goodwin S."/>
            <person name="Spatafora J."/>
            <person name="Crous P."/>
            <person name="Grigoriev I."/>
        </authorList>
    </citation>
    <scope>NUCLEOTIDE SEQUENCE</scope>
    <source>
        <strain evidence="2">CBS 262.69</strain>
    </source>
</reference>
<evidence type="ECO:0000256" key="1">
    <source>
        <dbReference type="SAM" id="MobiDB-lite"/>
    </source>
</evidence>
<feature type="compositionally biased region" description="Low complexity" evidence="1">
    <location>
        <begin position="234"/>
        <end position="243"/>
    </location>
</feature>
<dbReference type="AlphaFoldDB" id="A0A6G1I559"/>
<keyword evidence="3" id="KW-1185">Reference proteome</keyword>
<dbReference type="EMBL" id="ML996689">
    <property type="protein sequence ID" value="KAF2403438.1"/>
    <property type="molecule type" value="Genomic_DNA"/>
</dbReference>
<accession>A0A6G1I559</accession>
<feature type="compositionally biased region" description="Basic residues" evidence="1">
    <location>
        <begin position="97"/>
        <end position="106"/>
    </location>
</feature>
<feature type="compositionally biased region" description="Basic residues" evidence="1">
    <location>
        <begin position="479"/>
        <end position="497"/>
    </location>
</feature>
<feature type="compositionally biased region" description="Low complexity" evidence="1">
    <location>
        <begin position="124"/>
        <end position="134"/>
    </location>
</feature>
<feature type="compositionally biased region" description="Basic and acidic residues" evidence="1">
    <location>
        <begin position="394"/>
        <end position="403"/>
    </location>
</feature>
<feature type="region of interest" description="Disordered" evidence="1">
    <location>
        <begin position="348"/>
        <end position="622"/>
    </location>
</feature>
<sequence length="651" mass="70469">MARVRSTKSAAHPARVTSNPKSAPHNPPSDNETIAVVMPPREPGPKTSEKKQDAPDAPPATRQTRGRKANTAPVPKPKPVEEDVATEDGPEQPVAKARTRVRRAQAPKKVTTTAEQKAALEKLQAQMRAAQAAREGAKESGRVTASTRQIQRARSQQGSPPAKSMPPKSTPVEEAPKSSSTVLVRGTAEEQVEEPSTPEATQLVRGTAEPEAEEPATPEPTQHTVRVPNTPDMLAAAPPAALPERTLVENTPPPPDDDDDLYGLSPSGHTTQLLIEQRRQSAVAVPQSTLRARGTPHIESSVLPLAKFKRRPRQGSVIHMVAPQDTLMDVDNSELDAQVDNYLDLFQNFNPEDESTPLNLNKRLRDAQSTKEKEKDVSPEEPMRSSSTGKRKRGSDVVVHHIEPTPSPSIPSSPPPDVHREPSVPRSDVSLPDASITPVAQHSAIPDIDSDTMAPPHSTSSLSPQSPRTTTVVSPLSAKSRKPGKPGKQKNKPQKKQPKLDTATLQSLLPLPRTRAQRKTHKDAYEISSDNLNDESMMDAPSDSPDDDSEIYSPKGARRPKKAPPKRGRKAPEKTTSKGAGGKTTYGKRGAHAEDTDKENGAGRRTSGDSDLTTDGRDLEAARQKFKEVDAWEMEFESVESGGGEMSSPWR</sequence>
<dbReference type="OrthoDB" id="5423493at2759"/>
<name>A0A6G1I559_9PEZI</name>
<gene>
    <name evidence="2" type="ORF">EJ06DRAFT_527058</name>
</gene>
<feature type="compositionally biased region" description="Polar residues" evidence="1">
    <location>
        <begin position="457"/>
        <end position="474"/>
    </location>
</feature>
<feature type="compositionally biased region" description="Pro residues" evidence="1">
    <location>
        <begin position="405"/>
        <end position="416"/>
    </location>
</feature>